<evidence type="ECO:0000259" key="11">
    <source>
        <dbReference type="SMART" id="SM00831"/>
    </source>
</evidence>
<feature type="transmembrane region" description="Helical" evidence="10">
    <location>
        <begin position="723"/>
        <end position="744"/>
    </location>
</feature>
<dbReference type="InterPro" id="IPR018303">
    <property type="entry name" value="ATPase_P-typ_P_site"/>
</dbReference>
<keyword evidence="5" id="KW-1278">Translocase</keyword>
<evidence type="ECO:0000256" key="6">
    <source>
        <dbReference type="ARBA" id="ARBA00022989"/>
    </source>
</evidence>
<evidence type="ECO:0000313" key="13">
    <source>
        <dbReference type="Proteomes" id="UP000245507"/>
    </source>
</evidence>
<dbReference type="GO" id="GO:0005886">
    <property type="term" value="C:plasma membrane"/>
    <property type="evidence" value="ECO:0007669"/>
    <property type="project" value="UniProtKB-SubCell"/>
</dbReference>
<name>A0A316TJB1_9ACTN</name>
<feature type="transmembrane region" description="Helical" evidence="10">
    <location>
        <begin position="623"/>
        <end position="648"/>
    </location>
</feature>
<gene>
    <name evidence="12" type="ORF">DJ010_09415</name>
</gene>
<feature type="transmembrane region" description="Helical" evidence="10">
    <location>
        <begin position="250"/>
        <end position="278"/>
    </location>
</feature>
<dbReference type="InterPro" id="IPR044492">
    <property type="entry name" value="P_typ_ATPase_HD_dom"/>
</dbReference>
<comment type="catalytic activity">
    <reaction evidence="8">
        <text>ATP + H2O = ADP + phosphate + H(+)</text>
        <dbReference type="Rhea" id="RHEA:13065"/>
        <dbReference type="ChEBI" id="CHEBI:15377"/>
        <dbReference type="ChEBI" id="CHEBI:15378"/>
        <dbReference type="ChEBI" id="CHEBI:30616"/>
        <dbReference type="ChEBI" id="CHEBI:43474"/>
        <dbReference type="ChEBI" id="CHEBI:456216"/>
    </reaction>
</comment>
<dbReference type="OrthoDB" id="9814270at2"/>
<feature type="transmembrane region" description="Helical" evidence="10">
    <location>
        <begin position="787"/>
        <end position="808"/>
    </location>
</feature>
<dbReference type="PANTHER" id="PTHR42861">
    <property type="entry name" value="CALCIUM-TRANSPORTING ATPASE"/>
    <property type="match status" value="1"/>
</dbReference>
<evidence type="ECO:0000256" key="9">
    <source>
        <dbReference type="SAM" id="MobiDB-lite"/>
    </source>
</evidence>
<dbReference type="InterPro" id="IPR006068">
    <property type="entry name" value="ATPase_P-typ_cation-transptr_C"/>
</dbReference>
<keyword evidence="13" id="KW-1185">Reference proteome</keyword>
<accession>A0A316TJB1</accession>
<keyword evidence="7 10" id="KW-0472">Membrane</keyword>
<dbReference type="SMART" id="SM00831">
    <property type="entry name" value="Cation_ATPase_N"/>
    <property type="match status" value="1"/>
</dbReference>
<evidence type="ECO:0000256" key="3">
    <source>
        <dbReference type="ARBA" id="ARBA00022741"/>
    </source>
</evidence>
<feature type="domain" description="Cation-transporting P-type ATPase N-terminal" evidence="11">
    <location>
        <begin position="4"/>
        <end position="68"/>
    </location>
</feature>
<evidence type="ECO:0000256" key="5">
    <source>
        <dbReference type="ARBA" id="ARBA00022967"/>
    </source>
</evidence>
<dbReference type="InterPro" id="IPR059000">
    <property type="entry name" value="ATPase_P-type_domA"/>
</dbReference>
<comment type="caution">
    <text evidence="12">The sequence shown here is derived from an EMBL/GenBank/DDBJ whole genome shotgun (WGS) entry which is preliminary data.</text>
</comment>
<keyword evidence="3" id="KW-0547">Nucleotide-binding</keyword>
<keyword evidence="2 10" id="KW-0812">Transmembrane</keyword>
<feature type="transmembrane region" description="Helical" evidence="10">
    <location>
        <begin position="756"/>
        <end position="775"/>
    </location>
</feature>
<dbReference type="SUPFAM" id="SSF81660">
    <property type="entry name" value="Metal cation-transporting ATPase, ATP-binding domain N"/>
    <property type="match status" value="1"/>
</dbReference>
<dbReference type="Pfam" id="PF13246">
    <property type="entry name" value="Cation_ATPase"/>
    <property type="match status" value="1"/>
</dbReference>
<dbReference type="Pfam" id="PF00690">
    <property type="entry name" value="Cation_ATPase_N"/>
    <property type="match status" value="1"/>
</dbReference>
<dbReference type="InterPro" id="IPR023298">
    <property type="entry name" value="ATPase_P-typ_TM_dom_sf"/>
</dbReference>
<evidence type="ECO:0000256" key="1">
    <source>
        <dbReference type="ARBA" id="ARBA00004651"/>
    </source>
</evidence>
<dbReference type="AlphaFoldDB" id="A0A316TJB1"/>
<dbReference type="InterPro" id="IPR008250">
    <property type="entry name" value="ATPase_P-typ_transduc_dom_A_sf"/>
</dbReference>
<dbReference type="EMBL" id="QGDD01000003">
    <property type="protein sequence ID" value="PWN03319.1"/>
    <property type="molecule type" value="Genomic_DNA"/>
</dbReference>
<dbReference type="Gene3D" id="3.40.50.1000">
    <property type="entry name" value="HAD superfamily/HAD-like"/>
    <property type="match status" value="1"/>
</dbReference>
<dbReference type="SUPFAM" id="SSF56784">
    <property type="entry name" value="HAD-like"/>
    <property type="match status" value="1"/>
</dbReference>
<dbReference type="Gene3D" id="3.40.1110.10">
    <property type="entry name" value="Calcium-transporting ATPase, cytoplasmic domain N"/>
    <property type="match status" value="1"/>
</dbReference>
<dbReference type="SFLD" id="SFLDS00003">
    <property type="entry name" value="Haloacid_Dehalogenase"/>
    <property type="match status" value="1"/>
</dbReference>
<sequence length="834" mass="86979">MTSDLVAGAGAHRGLTTAEAAARLAADGANVVPAAPRRGVGARLSAQLRDPMILLLCVAFVVVLLLGDVSDAVIIALVVVLNSAIGVIQEVRAENAISALDRMAAPRARVRRDGNVHEIAAADLVVNDVVRLEAGDVVPADLVLDEAVDLEVDEAAMTGESVPVPRTVGDVAMSGTTVTRGRGFGVVVRTGADSGLGRIAALIASTRMRPTPLQRRLARLSRELVAVTAALCLVVLVLSVLRGGSWVDGLILSVSLGVAAIPESLPAVVSVALAMGAYRMARRSALVRWLPAVETLGSVSVLASDKTGTVTEGRMTVERLWTGESDDAAATERLLRDMVLCNDAGLHPGSATGWSTIGDPMEAALLVAAAERGVAQPELRAHWTRTDETPFDSGRQYMRTVDRGPQGLVEVVKGAPEVVLARVGSGDHVDRAHQRATELAEQGFRVLAVADRTVTPGAELELVGLVGITDPPRADAADVVAACREAGIRTVLVTGDHPATARAIAARIGVARADGEVVDGDAVARGEHADRVESIDVYARIRPEQKVDIVDAWRARGHVVAMTGDGVNDAPALRRADIGVAMGDRGTEVARQAADLVLADDNLGTVVVAVGEGRRIYTNIRTFLRYGLAGGLAEVLVILMAPFLGVLVPLLPGQILWINMLTHGVPGVAFGSEPLDRRVMRTPSPSPERSVLGGGLVRQILYGGALIATVSLAAALAAQNQGWHVQTAVFLTLGLAQLGLALALRAPRTGSALRQRWLEAAVGVAAVLQGLAVAWAPLRDLLGTQPFPAAGVAAVVVLAAVPGVATAIGRRTTRSIHTEEEESCAHHPRNRAHS</sequence>
<dbReference type="Proteomes" id="UP000245507">
    <property type="component" value="Unassembled WGS sequence"/>
</dbReference>
<dbReference type="InterPro" id="IPR036412">
    <property type="entry name" value="HAD-like_sf"/>
</dbReference>
<evidence type="ECO:0000313" key="12">
    <source>
        <dbReference type="EMBL" id="PWN03319.1"/>
    </source>
</evidence>
<dbReference type="InterPro" id="IPR001757">
    <property type="entry name" value="P_typ_ATPase"/>
</dbReference>
<proteinExistence type="predicted"/>
<keyword evidence="6 10" id="KW-1133">Transmembrane helix</keyword>
<protein>
    <submittedName>
        <fullName evidence="12">ATPase</fullName>
    </submittedName>
</protein>
<dbReference type="SFLD" id="SFLDG00002">
    <property type="entry name" value="C1.7:_P-type_atpase_like"/>
    <property type="match status" value="1"/>
</dbReference>
<keyword evidence="4" id="KW-0067">ATP-binding</keyword>
<feature type="transmembrane region" description="Helical" evidence="10">
    <location>
        <begin position="224"/>
        <end position="244"/>
    </location>
</feature>
<dbReference type="Gene3D" id="2.70.150.10">
    <property type="entry name" value="Calcium-transporting ATPase, cytoplasmic transduction domain A"/>
    <property type="match status" value="1"/>
</dbReference>
<evidence type="ECO:0000256" key="4">
    <source>
        <dbReference type="ARBA" id="ARBA00022840"/>
    </source>
</evidence>
<dbReference type="PROSITE" id="PS00154">
    <property type="entry name" value="ATPASE_E1_E2"/>
    <property type="match status" value="1"/>
</dbReference>
<evidence type="ECO:0000256" key="10">
    <source>
        <dbReference type="SAM" id="Phobius"/>
    </source>
</evidence>
<dbReference type="PRINTS" id="PR00120">
    <property type="entry name" value="HATPASE"/>
</dbReference>
<dbReference type="InterPro" id="IPR023214">
    <property type="entry name" value="HAD_sf"/>
</dbReference>
<dbReference type="Pfam" id="PF00689">
    <property type="entry name" value="Cation_ATPase_C"/>
    <property type="match status" value="1"/>
</dbReference>
<dbReference type="SUPFAM" id="SSF81665">
    <property type="entry name" value="Calcium ATPase, transmembrane domain M"/>
    <property type="match status" value="1"/>
</dbReference>
<dbReference type="SFLD" id="SFLDF00027">
    <property type="entry name" value="p-type_atpase"/>
    <property type="match status" value="1"/>
</dbReference>
<evidence type="ECO:0000256" key="8">
    <source>
        <dbReference type="ARBA" id="ARBA00049360"/>
    </source>
</evidence>
<organism evidence="12 13">
    <name type="scientific">Nocardioides silvaticus</name>
    <dbReference type="NCBI Taxonomy" id="2201891"/>
    <lineage>
        <taxon>Bacteria</taxon>
        <taxon>Bacillati</taxon>
        <taxon>Actinomycetota</taxon>
        <taxon>Actinomycetes</taxon>
        <taxon>Propionibacteriales</taxon>
        <taxon>Nocardioidaceae</taxon>
        <taxon>Nocardioides</taxon>
    </lineage>
</organism>
<feature type="transmembrane region" description="Helical" evidence="10">
    <location>
        <begin position="696"/>
        <end position="717"/>
    </location>
</feature>
<dbReference type="InterPro" id="IPR004014">
    <property type="entry name" value="ATPase_P-typ_cation-transptr_N"/>
</dbReference>
<dbReference type="InterPro" id="IPR023299">
    <property type="entry name" value="ATPase_P-typ_cyto_dom_N"/>
</dbReference>
<feature type="region of interest" description="Disordered" evidence="9">
    <location>
        <begin position="815"/>
        <end position="834"/>
    </location>
</feature>
<feature type="transmembrane region" description="Helical" evidence="10">
    <location>
        <begin position="654"/>
        <end position="675"/>
    </location>
</feature>
<dbReference type="GO" id="GO:0005524">
    <property type="term" value="F:ATP binding"/>
    <property type="evidence" value="ECO:0007669"/>
    <property type="project" value="UniProtKB-KW"/>
</dbReference>
<dbReference type="GO" id="GO:0016887">
    <property type="term" value="F:ATP hydrolysis activity"/>
    <property type="evidence" value="ECO:0007669"/>
    <property type="project" value="InterPro"/>
</dbReference>
<reference evidence="12 13" key="1">
    <citation type="submission" date="2018-05" db="EMBL/GenBank/DDBJ databases">
        <title>Nocardioides silvaticus genome.</title>
        <authorList>
            <person name="Li C."/>
            <person name="Wang G."/>
        </authorList>
    </citation>
    <scope>NUCLEOTIDE SEQUENCE [LARGE SCALE GENOMIC DNA]</scope>
    <source>
        <strain evidence="12 13">CCTCC AB 2018079</strain>
    </source>
</reference>
<dbReference type="SUPFAM" id="SSF81653">
    <property type="entry name" value="Calcium ATPase, transduction domain A"/>
    <property type="match status" value="1"/>
</dbReference>
<dbReference type="PRINTS" id="PR00119">
    <property type="entry name" value="CATATPASE"/>
</dbReference>
<comment type="subcellular location">
    <subcellularLocation>
        <location evidence="1">Cell membrane</location>
        <topology evidence="1">Multi-pass membrane protein</topology>
    </subcellularLocation>
</comment>
<dbReference type="NCBIfam" id="TIGR01494">
    <property type="entry name" value="ATPase_P-type"/>
    <property type="match status" value="3"/>
</dbReference>
<dbReference type="Pfam" id="PF00122">
    <property type="entry name" value="E1-E2_ATPase"/>
    <property type="match status" value="1"/>
</dbReference>
<evidence type="ECO:0000256" key="2">
    <source>
        <dbReference type="ARBA" id="ARBA00022692"/>
    </source>
</evidence>
<dbReference type="Gene3D" id="1.20.1110.10">
    <property type="entry name" value="Calcium-transporting ATPase, transmembrane domain"/>
    <property type="match status" value="1"/>
</dbReference>
<dbReference type="RefSeq" id="WP_109693408.1">
    <property type="nucleotide sequence ID" value="NZ_QGDD01000003.1"/>
</dbReference>
<evidence type="ECO:0000256" key="7">
    <source>
        <dbReference type="ARBA" id="ARBA00023136"/>
    </source>
</evidence>